<accession>A0ABN2R518</accession>
<dbReference type="PANTHER" id="PTHR43289:SF34">
    <property type="entry name" value="SERINE_THREONINE-PROTEIN KINASE YBDM-RELATED"/>
    <property type="match status" value="1"/>
</dbReference>
<keyword evidence="6" id="KW-1133">Transmembrane helix</keyword>
<dbReference type="Gene3D" id="3.30.200.20">
    <property type="entry name" value="Phosphorylase Kinase, domain 1"/>
    <property type="match status" value="1"/>
</dbReference>
<dbReference type="PROSITE" id="PS00108">
    <property type="entry name" value="PROTEIN_KINASE_ST"/>
    <property type="match status" value="1"/>
</dbReference>
<dbReference type="InterPro" id="IPR011009">
    <property type="entry name" value="Kinase-like_dom_sf"/>
</dbReference>
<dbReference type="SMART" id="SM00220">
    <property type="entry name" value="S_TKc"/>
    <property type="match status" value="1"/>
</dbReference>
<proteinExistence type="predicted"/>
<evidence type="ECO:0000256" key="3">
    <source>
        <dbReference type="ARBA" id="ARBA00022777"/>
    </source>
</evidence>
<dbReference type="InterPro" id="IPR008271">
    <property type="entry name" value="Ser/Thr_kinase_AS"/>
</dbReference>
<reference evidence="8 9" key="1">
    <citation type="journal article" date="2019" name="Int. J. Syst. Evol. Microbiol.">
        <title>The Global Catalogue of Microorganisms (GCM) 10K type strain sequencing project: providing services to taxonomists for standard genome sequencing and annotation.</title>
        <authorList>
            <consortium name="The Broad Institute Genomics Platform"/>
            <consortium name="The Broad Institute Genome Sequencing Center for Infectious Disease"/>
            <person name="Wu L."/>
            <person name="Ma J."/>
        </authorList>
    </citation>
    <scope>NUCLEOTIDE SEQUENCE [LARGE SCALE GENOMIC DNA]</scope>
    <source>
        <strain evidence="8 9">JCM 15309</strain>
    </source>
</reference>
<evidence type="ECO:0000256" key="1">
    <source>
        <dbReference type="ARBA" id="ARBA00022679"/>
    </source>
</evidence>
<keyword evidence="9" id="KW-1185">Reference proteome</keyword>
<evidence type="ECO:0000313" key="8">
    <source>
        <dbReference type="EMBL" id="GAA1963585.1"/>
    </source>
</evidence>
<evidence type="ECO:0000259" key="7">
    <source>
        <dbReference type="PROSITE" id="PS50011"/>
    </source>
</evidence>
<organism evidence="8 9">
    <name type="scientific">Nocardioides panacihumi</name>
    <dbReference type="NCBI Taxonomy" id="400774"/>
    <lineage>
        <taxon>Bacteria</taxon>
        <taxon>Bacillati</taxon>
        <taxon>Actinomycetota</taxon>
        <taxon>Actinomycetes</taxon>
        <taxon>Propionibacteriales</taxon>
        <taxon>Nocardioidaceae</taxon>
        <taxon>Nocardioides</taxon>
    </lineage>
</organism>
<dbReference type="Pfam" id="PF00069">
    <property type="entry name" value="Pkinase"/>
    <property type="match status" value="1"/>
</dbReference>
<keyword evidence="6" id="KW-0472">Membrane</keyword>
<evidence type="ECO:0000256" key="6">
    <source>
        <dbReference type="SAM" id="Phobius"/>
    </source>
</evidence>
<keyword evidence="1" id="KW-0808">Transferase</keyword>
<keyword evidence="6" id="KW-0812">Transmembrane</keyword>
<feature type="transmembrane region" description="Helical" evidence="6">
    <location>
        <begin position="423"/>
        <end position="444"/>
    </location>
</feature>
<protein>
    <recommendedName>
        <fullName evidence="7">Protein kinase domain-containing protein</fullName>
    </recommendedName>
</protein>
<name>A0ABN2R518_9ACTN</name>
<dbReference type="Gene3D" id="1.10.510.10">
    <property type="entry name" value="Transferase(Phosphotransferase) domain 1"/>
    <property type="match status" value="1"/>
</dbReference>
<feature type="binding site" evidence="5">
    <location>
        <position position="44"/>
    </location>
    <ligand>
        <name>ATP</name>
        <dbReference type="ChEBI" id="CHEBI:30616"/>
    </ligand>
</feature>
<evidence type="ECO:0000256" key="2">
    <source>
        <dbReference type="ARBA" id="ARBA00022741"/>
    </source>
</evidence>
<evidence type="ECO:0000256" key="4">
    <source>
        <dbReference type="ARBA" id="ARBA00022840"/>
    </source>
</evidence>
<dbReference type="Proteomes" id="UP001500571">
    <property type="component" value="Unassembled WGS sequence"/>
</dbReference>
<dbReference type="InterPro" id="IPR000719">
    <property type="entry name" value="Prot_kinase_dom"/>
</dbReference>
<feature type="transmembrane region" description="Helical" evidence="6">
    <location>
        <begin position="489"/>
        <end position="508"/>
    </location>
</feature>
<dbReference type="PROSITE" id="PS50011">
    <property type="entry name" value="PROTEIN_KINASE_DOM"/>
    <property type="match status" value="1"/>
</dbReference>
<evidence type="ECO:0000256" key="5">
    <source>
        <dbReference type="PROSITE-ProRule" id="PRU10141"/>
    </source>
</evidence>
<dbReference type="SUPFAM" id="SSF56112">
    <property type="entry name" value="Protein kinase-like (PK-like)"/>
    <property type="match status" value="1"/>
</dbReference>
<dbReference type="InterPro" id="IPR017441">
    <property type="entry name" value="Protein_kinase_ATP_BS"/>
</dbReference>
<evidence type="ECO:0000313" key="9">
    <source>
        <dbReference type="Proteomes" id="UP001500571"/>
    </source>
</evidence>
<comment type="caution">
    <text evidence="8">The sequence shown here is derived from an EMBL/GenBank/DDBJ whole genome shotgun (WGS) entry which is preliminary data.</text>
</comment>
<dbReference type="CDD" id="cd14014">
    <property type="entry name" value="STKc_PknB_like"/>
    <property type="match status" value="1"/>
</dbReference>
<dbReference type="EMBL" id="BAAAPB010000002">
    <property type="protein sequence ID" value="GAA1963585.1"/>
    <property type="molecule type" value="Genomic_DNA"/>
</dbReference>
<gene>
    <name evidence="8" type="ORF">GCM10009798_24550</name>
</gene>
<keyword evidence="4 5" id="KW-0067">ATP-binding</keyword>
<feature type="domain" description="Protein kinase" evidence="7">
    <location>
        <begin position="16"/>
        <end position="264"/>
    </location>
</feature>
<keyword evidence="2 5" id="KW-0547">Nucleotide-binding</keyword>
<feature type="transmembrane region" description="Helical" evidence="6">
    <location>
        <begin position="450"/>
        <end position="468"/>
    </location>
</feature>
<keyword evidence="3" id="KW-0418">Kinase</keyword>
<sequence>MPRPDPGDGTRSIGDYTLLAPLGEGGMGVVHLARRSDGQRVALKVLRPHVVGDDETRARLAREVGSLRRVRSRWVAEIIDADPWAPVPYIATRYVPGLSLHDEVAREGPVRGDDLAWLARCLLEGIAAVHEAGVLHRDVKPSNVLMEGRTPVLIDFGLARVTDDPKLTQTGWLLGTPGYLAPEVLYGDEPTRAVDVHAWAATVAYAATGRPPYGRGPSMAVMDRARRGEHDLTGVPSPLREVLDAALSPEPERRPSVTRLLAWLRGQGPAPVGRPAARSGMPVPPVPPPVPQPVETMPISLFTEGAGEALDAETRLETQVDTRLEPLPWEAPADGPARPGVGERARRFTLLLGSAAAAAAGLAAYPCAALAVLLVLVWLLRTGSLVASGMGDRRRLRGAKWYDGPRLVLGAPWDLLRSLPSTALLGLWAFGLAVAAMLLCYAVAAPLGVTLPIAGAVLVGSLWCGPGGSRLRSPVTRAVRPLSHGVRGWLITMCVIAALAGLLGGLAARGADWLPAGGPPFSGLAG</sequence>
<dbReference type="PANTHER" id="PTHR43289">
    <property type="entry name" value="MITOGEN-ACTIVATED PROTEIN KINASE KINASE KINASE 20-RELATED"/>
    <property type="match status" value="1"/>
</dbReference>
<dbReference type="PROSITE" id="PS00107">
    <property type="entry name" value="PROTEIN_KINASE_ATP"/>
    <property type="match status" value="1"/>
</dbReference>